<keyword evidence="2" id="KW-0472">Membrane</keyword>
<dbReference type="CDD" id="cd00093">
    <property type="entry name" value="HTH_XRE"/>
    <property type="match status" value="1"/>
</dbReference>
<evidence type="ECO:0000313" key="4">
    <source>
        <dbReference type="EMBL" id="MSR93898.1"/>
    </source>
</evidence>
<feature type="transmembrane region" description="Helical" evidence="2">
    <location>
        <begin position="135"/>
        <end position="152"/>
    </location>
</feature>
<dbReference type="Proteomes" id="UP000434409">
    <property type="component" value="Unassembled WGS sequence"/>
</dbReference>
<feature type="domain" description="HTH cro/C1-type" evidence="3">
    <location>
        <begin position="10"/>
        <end position="64"/>
    </location>
</feature>
<accession>A0A6N7USR9</accession>
<dbReference type="InterPro" id="IPR010982">
    <property type="entry name" value="Lambda_DNA-bd_dom_sf"/>
</dbReference>
<dbReference type="Pfam" id="PF01381">
    <property type="entry name" value="HTH_3"/>
    <property type="match status" value="1"/>
</dbReference>
<feature type="transmembrane region" description="Helical" evidence="2">
    <location>
        <begin position="110"/>
        <end position="129"/>
    </location>
</feature>
<dbReference type="InterPro" id="IPR001387">
    <property type="entry name" value="Cro/C1-type_HTH"/>
</dbReference>
<keyword evidence="2" id="KW-0812">Transmembrane</keyword>
<dbReference type="PROSITE" id="PS50943">
    <property type="entry name" value="HTH_CROC1"/>
    <property type="match status" value="1"/>
</dbReference>
<keyword evidence="2" id="KW-1133">Transmembrane helix</keyword>
<protein>
    <submittedName>
        <fullName evidence="4">Helix-turn-helix transcriptional regulator</fullName>
    </submittedName>
</protein>
<sequence>MDMVKMGSFLAELRKEQKLTQAELGEKLGVTNKTVSRWETGTYMPPVEILEELSRLYGLTINEILSGRKLTTEEYKEMAESNIRETLKASTFELKEKQEFFKKKWRKEHISTIIACTVAWIVLIAALIIQNVEAYLCGTIGSLLAIIYYCVLNNRMLAYVEDHIYGGKWNEYKSDSDNK</sequence>
<gene>
    <name evidence="4" type="ORF">FYJ34_06430</name>
</gene>
<evidence type="ECO:0000256" key="1">
    <source>
        <dbReference type="ARBA" id="ARBA00023125"/>
    </source>
</evidence>
<dbReference type="GO" id="GO:0003677">
    <property type="term" value="F:DNA binding"/>
    <property type="evidence" value="ECO:0007669"/>
    <property type="project" value="UniProtKB-KW"/>
</dbReference>
<dbReference type="SUPFAM" id="SSF47413">
    <property type="entry name" value="lambda repressor-like DNA-binding domains"/>
    <property type="match status" value="1"/>
</dbReference>
<evidence type="ECO:0000256" key="2">
    <source>
        <dbReference type="SAM" id="Phobius"/>
    </source>
</evidence>
<dbReference type="EMBL" id="VULY01000018">
    <property type="protein sequence ID" value="MSR93898.1"/>
    <property type="molecule type" value="Genomic_DNA"/>
</dbReference>
<name>A0A6N7USR9_9FIRM</name>
<dbReference type="SMART" id="SM00530">
    <property type="entry name" value="HTH_XRE"/>
    <property type="match status" value="1"/>
</dbReference>
<reference evidence="4 5" key="1">
    <citation type="submission" date="2019-08" db="EMBL/GenBank/DDBJ databases">
        <title>In-depth cultivation of the pig gut microbiome towards novel bacterial diversity and tailored functional studies.</title>
        <authorList>
            <person name="Wylensek D."/>
            <person name="Hitch T.C.A."/>
            <person name="Clavel T."/>
        </authorList>
    </citation>
    <scope>NUCLEOTIDE SEQUENCE [LARGE SCALE GENOMIC DNA]</scope>
    <source>
        <strain evidence="4 5">68-1-5</strain>
    </source>
</reference>
<proteinExistence type="predicted"/>
<dbReference type="Gene3D" id="1.10.260.40">
    <property type="entry name" value="lambda repressor-like DNA-binding domains"/>
    <property type="match status" value="1"/>
</dbReference>
<dbReference type="RefSeq" id="WP_154477121.1">
    <property type="nucleotide sequence ID" value="NZ_VULY01000018.1"/>
</dbReference>
<keyword evidence="1" id="KW-0238">DNA-binding</keyword>
<comment type="caution">
    <text evidence="4">The sequence shown here is derived from an EMBL/GenBank/DDBJ whole genome shotgun (WGS) entry which is preliminary data.</text>
</comment>
<evidence type="ECO:0000259" key="3">
    <source>
        <dbReference type="PROSITE" id="PS50943"/>
    </source>
</evidence>
<dbReference type="PANTHER" id="PTHR46558">
    <property type="entry name" value="TRACRIPTIONAL REGULATORY PROTEIN-RELATED-RELATED"/>
    <property type="match status" value="1"/>
</dbReference>
<keyword evidence="5" id="KW-1185">Reference proteome</keyword>
<evidence type="ECO:0000313" key="5">
    <source>
        <dbReference type="Proteomes" id="UP000434409"/>
    </source>
</evidence>
<organism evidence="4 5">
    <name type="scientific">Suipraeoptans intestinalis</name>
    <dbReference type="NCBI Taxonomy" id="2606628"/>
    <lineage>
        <taxon>Bacteria</taxon>
        <taxon>Bacillati</taxon>
        <taxon>Bacillota</taxon>
        <taxon>Clostridia</taxon>
        <taxon>Lachnospirales</taxon>
        <taxon>Lachnospiraceae</taxon>
        <taxon>Suipraeoptans</taxon>
    </lineage>
</organism>
<dbReference type="AlphaFoldDB" id="A0A6N7USR9"/>
<dbReference type="PANTHER" id="PTHR46558:SF11">
    <property type="entry name" value="HTH-TYPE TRANSCRIPTIONAL REGULATOR XRE"/>
    <property type="match status" value="1"/>
</dbReference>